<evidence type="ECO:0000259" key="1">
    <source>
        <dbReference type="PROSITE" id="PS51186"/>
    </source>
</evidence>
<dbReference type="PROSITE" id="PS51186">
    <property type="entry name" value="GNAT"/>
    <property type="match status" value="1"/>
</dbReference>
<reference evidence="2 3" key="1">
    <citation type="submission" date="2016-10" db="EMBL/GenBank/DDBJ databases">
        <authorList>
            <person name="de Groot N.N."/>
        </authorList>
    </citation>
    <scope>NUCLEOTIDE SEQUENCE [LARGE SCALE GENOMIC DNA]</scope>
    <source>
        <strain evidence="2 3">DSM 20581</strain>
    </source>
</reference>
<proteinExistence type="predicted"/>
<organism evidence="2 3">
    <name type="scientific">Desemzia incerta</name>
    <dbReference type="NCBI Taxonomy" id="82801"/>
    <lineage>
        <taxon>Bacteria</taxon>
        <taxon>Bacillati</taxon>
        <taxon>Bacillota</taxon>
        <taxon>Bacilli</taxon>
        <taxon>Lactobacillales</taxon>
        <taxon>Carnobacteriaceae</taxon>
        <taxon>Desemzia</taxon>
    </lineage>
</organism>
<dbReference type="OrthoDB" id="9796171at2"/>
<dbReference type="RefSeq" id="WP_092479716.1">
    <property type="nucleotide sequence ID" value="NZ_FOXW01000002.1"/>
</dbReference>
<dbReference type="EMBL" id="FOXW01000002">
    <property type="protein sequence ID" value="SFQ12127.1"/>
    <property type="molecule type" value="Genomic_DNA"/>
</dbReference>
<dbReference type="PANTHER" id="PTHR13355:SF11">
    <property type="entry name" value="GLUCOSAMINE 6-PHOSPHATE N-ACETYLTRANSFERASE"/>
    <property type="match status" value="1"/>
</dbReference>
<evidence type="ECO:0000313" key="2">
    <source>
        <dbReference type="EMBL" id="SFQ12127.1"/>
    </source>
</evidence>
<evidence type="ECO:0000313" key="3">
    <source>
        <dbReference type="Proteomes" id="UP000199136"/>
    </source>
</evidence>
<dbReference type="CDD" id="cd04301">
    <property type="entry name" value="NAT_SF"/>
    <property type="match status" value="1"/>
</dbReference>
<dbReference type="AlphaFoldDB" id="A0A1I5VXS8"/>
<accession>A0A1I5VXS8</accession>
<keyword evidence="2" id="KW-0012">Acyltransferase</keyword>
<dbReference type="InterPro" id="IPR000182">
    <property type="entry name" value="GNAT_dom"/>
</dbReference>
<dbReference type="Proteomes" id="UP000199136">
    <property type="component" value="Unassembled WGS sequence"/>
</dbReference>
<dbReference type="InterPro" id="IPR016181">
    <property type="entry name" value="Acyl_CoA_acyltransferase"/>
</dbReference>
<dbReference type="SUPFAM" id="SSF55729">
    <property type="entry name" value="Acyl-CoA N-acyltransferases (Nat)"/>
    <property type="match status" value="1"/>
</dbReference>
<dbReference type="GO" id="GO:0004343">
    <property type="term" value="F:glucosamine 6-phosphate N-acetyltransferase activity"/>
    <property type="evidence" value="ECO:0007669"/>
    <property type="project" value="TreeGrafter"/>
</dbReference>
<dbReference type="Gene3D" id="3.40.630.30">
    <property type="match status" value="1"/>
</dbReference>
<keyword evidence="2" id="KW-0808">Transferase</keyword>
<feature type="domain" description="N-acetyltransferase" evidence="1">
    <location>
        <begin position="4"/>
        <end position="144"/>
    </location>
</feature>
<name>A0A1I5VXS8_9LACT</name>
<gene>
    <name evidence="2" type="ORF">SAMN04488506_0646</name>
</gene>
<dbReference type="InterPro" id="IPR039143">
    <property type="entry name" value="GNPNAT1-like"/>
</dbReference>
<keyword evidence="3" id="KW-1185">Reference proteome</keyword>
<dbReference type="Pfam" id="PF13673">
    <property type="entry name" value="Acetyltransf_10"/>
    <property type="match status" value="1"/>
</dbReference>
<protein>
    <submittedName>
        <fullName evidence="2">Predicted N-acyltransferase, GNAT family</fullName>
    </submittedName>
</protein>
<sequence length="144" mass="16502">MNFEWTTDIESSIYKDSLALRTKVFVEEQKVPVELEIDELESKTIHVVGYNHQHAIATARIYEKSPHTYKVQRVAVDSELRGQKVGMQLMQEVERYVSSLEGKAMILEAQDYAIPFYEKLGFIITDPNGFMDAGIPHHAMAKQL</sequence>
<dbReference type="PANTHER" id="PTHR13355">
    <property type="entry name" value="GLUCOSAMINE 6-PHOSPHATE N-ACETYLTRANSFERASE"/>
    <property type="match status" value="1"/>
</dbReference>
<dbReference type="STRING" id="82801.SAMN04488506_0646"/>